<dbReference type="SUPFAM" id="SSF52540">
    <property type="entry name" value="P-loop containing nucleoside triphosphate hydrolases"/>
    <property type="match status" value="1"/>
</dbReference>
<dbReference type="GO" id="GO:0005524">
    <property type="term" value="F:ATP binding"/>
    <property type="evidence" value="ECO:0007669"/>
    <property type="project" value="UniProtKB-KW"/>
</dbReference>
<sequence>MQLDIVLENYCLADFAACFDVSTSKSKVSTKQKQHHVLHWCTTKYETLYVFLTCGAGVGKSQVLKGFYNALLRDYSAVPGNDPDDTHILLMAPTGKVAYGIKGSTIHCVLQIPANQGLCSYKALTVDKLNSLQVKYHNLKIIFFDEISMAGHRVFRYIDQRLQQIMGSKKVFGGIIITAAGDLLQLKPLRDGWIFNDLTDNYGPLATKLWNSNVTAY</sequence>
<comment type="catalytic activity">
    <reaction evidence="1">
        <text>ATP + H2O = ADP + phosphate + H(+)</text>
        <dbReference type="Rhea" id="RHEA:13065"/>
        <dbReference type="ChEBI" id="CHEBI:15377"/>
        <dbReference type="ChEBI" id="CHEBI:15378"/>
        <dbReference type="ChEBI" id="CHEBI:30616"/>
        <dbReference type="ChEBI" id="CHEBI:43474"/>
        <dbReference type="ChEBI" id="CHEBI:456216"/>
        <dbReference type="EC" id="5.6.2.3"/>
    </reaction>
</comment>
<evidence type="ECO:0000259" key="2">
    <source>
        <dbReference type="Pfam" id="PF05970"/>
    </source>
</evidence>
<protein>
    <recommendedName>
        <fullName evidence="1">ATP-dependent DNA helicase</fullName>
        <ecNumber evidence="1">5.6.2.3</ecNumber>
    </recommendedName>
</protein>
<comment type="similarity">
    <text evidence="1">Belongs to the helicase family.</text>
</comment>
<dbReference type="Proteomes" id="UP001152320">
    <property type="component" value="Unassembled WGS sequence"/>
</dbReference>
<dbReference type="EMBL" id="JAIZAY010000079">
    <property type="protein sequence ID" value="KAJ8019128.1"/>
    <property type="molecule type" value="Genomic_DNA"/>
</dbReference>
<dbReference type="AlphaFoldDB" id="A0A9Q1BBB3"/>
<dbReference type="GO" id="GO:0006281">
    <property type="term" value="P:DNA repair"/>
    <property type="evidence" value="ECO:0007669"/>
    <property type="project" value="UniProtKB-KW"/>
</dbReference>
<keyword evidence="1" id="KW-0234">DNA repair</keyword>
<keyword evidence="1" id="KW-0067">ATP-binding</keyword>
<dbReference type="GO" id="GO:0006310">
    <property type="term" value="P:DNA recombination"/>
    <property type="evidence" value="ECO:0007669"/>
    <property type="project" value="UniProtKB-KW"/>
</dbReference>
<dbReference type="PANTHER" id="PTHR47642:SF5">
    <property type="entry name" value="ATP-DEPENDENT DNA HELICASE"/>
    <property type="match status" value="1"/>
</dbReference>
<evidence type="ECO:0000256" key="1">
    <source>
        <dbReference type="RuleBase" id="RU363044"/>
    </source>
</evidence>
<organism evidence="3 4">
    <name type="scientific">Holothuria leucospilota</name>
    <name type="common">Black long sea cucumber</name>
    <name type="synonym">Mertensiothuria leucospilota</name>
    <dbReference type="NCBI Taxonomy" id="206669"/>
    <lineage>
        <taxon>Eukaryota</taxon>
        <taxon>Metazoa</taxon>
        <taxon>Echinodermata</taxon>
        <taxon>Eleutherozoa</taxon>
        <taxon>Echinozoa</taxon>
        <taxon>Holothuroidea</taxon>
        <taxon>Aspidochirotacea</taxon>
        <taxon>Aspidochirotida</taxon>
        <taxon>Holothuriidae</taxon>
        <taxon>Holothuria</taxon>
    </lineage>
</organism>
<dbReference type="InterPro" id="IPR051055">
    <property type="entry name" value="PIF1_helicase"/>
</dbReference>
<gene>
    <name evidence="3" type="ORF">HOLleu_42481</name>
</gene>
<dbReference type="Pfam" id="PF05970">
    <property type="entry name" value="PIF1"/>
    <property type="match status" value="1"/>
</dbReference>
<dbReference type="InterPro" id="IPR010285">
    <property type="entry name" value="DNA_helicase_pif1-like_DEAD"/>
</dbReference>
<dbReference type="PANTHER" id="PTHR47642">
    <property type="entry name" value="ATP-DEPENDENT DNA HELICASE"/>
    <property type="match status" value="1"/>
</dbReference>
<keyword evidence="1 3" id="KW-0347">Helicase</keyword>
<keyword evidence="1" id="KW-0233">DNA recombination</keyword>
<dbReference type="GO" id="GO:0016787">
    <property type="term" value="F:hydrolase activity"/>
    <property type="evidence" value="ECO:0007669"/>
    <property type="project" value="UniProtKB-KW"/>
</dbReference>
<dbReference type="InterPro" id="IPR027417">
    <property type="entry name" value="P-loop_NTPase"/>
</dbReference>
<dbReference type="Gene3D" id="3.40.50.300">
    <property type="entry name" value="P-loop containing nucleotide triphosphate hydrolases"/>
    <property type="match status" value="1"/>
</dbReference>
<keyword evidence="1" id="KW-0547">Nucleotide-binding</keyword>
<name>A0A9Q1BBB3_HOLLE</name>
<dbReference type="EC" id="5.6.2.3" evidence="1"/>
<evidence type="ECO:0000313" key="4">
    <source>
        <dbReference type="Proteomes" id="UP001152320"/>
    </source>
</evidence>
<comment type="caution">
    <text evidence="3">The sequence shown here is derived from an EMBL/GenBank/DDBJ whole genome shotgun (WGS) entry which is preliminary data.</text>
</comment>
<keyword evidence="4" id="KW-1185">Reference proteome</keyword>
<dbReference type="OrthoDB" id="272985at2759"/>
<keyword evidence="1" id="KW-0227">DNA damage</keyword>
<dbReference type="GO" id="GO:0000723">
    <property type="term" value="P:telomere maintenance"/>
    <property type="evidence" value="ECO:0007669"/>
    <property type="project" value="InterPro"/>
</dbReference>
<comment type="cofactor">
    <cofactor evidence="1">
        <name>Mg(2+)</name>
        <dbReference type="ChEBI" id="CHEBI:18420"/>
    </cofactor>
</comment>
<keyword evidence="1" id="KW-0378">Hydrolase</keyword>
<proteinExistence type="inferred from homology"/>
<evidence type="ECO:0000313" key="3">
    <source>
        <dbReference type="EMBL" id="KAJ8019128.1"/>
    </source>
</evidence>
<feature type="domain" description="DNA helicase Pif1-like DEAD-box helicase" evidence="2">
    <location>
        <begin position="35"/>
        <end position="189"/>
    </location>
</feature>
<reference evidence="3" key="1">
    <citation type="submission" date="2021-10" db="EMBL/GenBank/DDBJ databases">
        <title>Tropical sea cucumber genome reveals ecological adaptation and Cuvierian tubules defense mechanism.</title>
        <authorList>
            <person name="Chen T."/>
        </authorList>
    </citation>
    <scope>NUCLEOTIDE SEQUENCE</scope>
    <source>
        <strain evidence="3">Nanhai2018</strain>
        <tissue evidence="3">Muscle</tissue>
    </source>
</reference>
<accession>A0A9Q1BBB3</accession>
<dbReference type="GO" id="GO:0043139">
    <property type="term" value="F:5'-3' DNA helicase activity"/>
    <property type="evidence" value="ECO:0007669"/>
    <property type="project" value="UniProtKB-EC"/>
</dbReference>